<feature type="transmembrane region" description="Helical" evidence="7">
    <location>
        <begin position="113"/>
        <end position="136"/>
    </location>
</feature>
<dbReference type="FunFam" id="1.20.1540.10:FF:000016">
    <property type="entry name" value="Derlin"/>
    <property type="match status" value="1"/>
</dbReference>
<feature type="transmembrane region" description="Helical" evidence="7">
    <location>
        <begin position="157"/>
        <end position="181"/>
    </location>
</feature>
<comment type="similarity">
    <text evidence="2 7">Belongs to the derlin family.</text>
</comment>
<evidence type="ECO:0000256" key="2">
    <source>
        <dbReference type="ARBA" id="ARBA00008917"/>
    </source>
</evidence>
<evidence type="ECO:0000256" key="7">
    <source>
        <dbReference type="RuleBase" id="RU363059"/>
    </source>
</evidence>
<dbReference type="SUPFAM" id="SSF144091">
    <property type="entry name" value="Rhomboid-like"/>
    <property type="match status" value="1"/>
</dbReference>
<reference evidence="8" key="1">
    <citation type="submission" date="2021-01" db="EMBL/GenBank/DDBJ databases">
        <authorList>
            <person name="Corre E."/>
            <person name="Pelletier E."/>
            <person name="Niang G."/>
            <person name="Scheremetjew M."/>
            <person name="Finn R."/>
            <person name="Kale V."/>
            <person name="Holt S."/>
            <person name="Cochrane G."/>
            <person name="Meng A."/>
            <person name="Brown T."/>
            <person name="Cohen L."/>
        </authorList>
    </citation>
    <scope>NUCLEOTIDE SEQUENCE</scope>
    <source>
        <strain evidence="8">ECT3854</strain>
    </source>
</reference>
<keyword evidence="5 7" id="KW-1133">Transmembrane helix</keyword>
<feature type="transmembrane region" description="Helical" evidence="7">
    <location>
        <begin position="35"/>
        <end position="58"/>
    </location>
</feature>
<dbReference type="InterPro" id="IPR007599">
    <property type="entry name" value="DER1"/>
</dbReference>
<evidence type="ECO:0000256" key="3">
    <source>
        <dbReference type="ARBA" id="ARBA00022692"/>
    </source>
</evidence>
<organism evidence="8">
    <name type="scientific">Cyclophora tenuis</name>
    <name type="common">Marine diatom</name>
    <dbReference type="NCBI Taxonomy" id="216820"/>
    <lineage>
        <taxon>Eukaryota</taxon>
        <taxon>Sar</taxon>
        <taxon>Stramenopiles</taxon>
        <taxon>Ochrophyta</taxon>
        <taxon>Bacillariophyta</taxon>
        <taxon>Fragilariophyceae</taxon>
        <taxon>Fragilariophycidae</taxon>
        <taxon>Cyclophorales</taxon>
        <taxon>Cyclophoraceae</taxon>
        <taxon>Cyclophora</taxon>
    </lineage>
</organism>
<keyword evidence="6 7" id="KW-0472">Membrane</keyword>
<sequence>MDFRGAGGPVGVAALGEDGFDIMSWYMSIPVVSRLYLTGAFLTSAACAVDIVTPFSLYFNWELIFEEGQVWRLVTSYLFFGVFSIDFLFHMYFLVRYSRLLEEGDFRGRTANFVLLILFGIATMTLVAAYADVHFLGHAMTFMMLYVWGRRNEDVKMSLMGVFTFHAPYFPWVMLGFSVLLGNSVTTDLMGIVVGHTYYYLEYVYPVLAEVRGWPLKRIMEPPRLLHWLCGSYNGEEVHLHQD</sequence>
<evidence type="ECO:0000256" key="6">
    <source>
        <dbReference type="ARBA" id="ARBA00023136"/>
    </source>
</evidence>
<dbReference type="InterPro" id="IPR035952">
    <property type="entry name" value="Rhomboid-like_sf"/>
</dbReference>
<keyword evidence="4 7" id="KW-0256">Endoplasmic reticulum</keyword>
<dbReference type="EMBL" id="HBFW01025275">
    <property type="protein sequence ID" value="CAD8945019.1"/>
    <property type="molecule type" value="Transcribed_RNA"/>
</dbReference>
<proteinExistence type="inferred from homology"/>
<name>A0A7S1DEH3_CYCTE</name>
<evidence type="ECO:0000256" key="1">
    <source>
        <dbReference type="ARBA" id="ARBA00004477"/>
    </source>
</evidence>
<dbReference type="GO" id="GO:0051603">
    <property type="term" value="P:proteolysis involved in protein catabolic process"/>
    <property type="evidence" value="ECO:0007669"/>
    <property type="project" value="UniProtKB-ARBA"/>
</dbReference>
<evidence type="ECO:0000256" key="5">
    <source>
        <dbReference type="ARBA" id="ARBA00022989"/>
    </source>
</evidence>
<dbReference type="Pfam" id="PF04511">
    <property type="entry name" value="DER1"/>
    <property type="match status" value="1"/>
</dbReference>
<evidence type="ECO:0000313" key="8">
    <source>
        <dbReference type="EMBL" id="CAD8945019.1"/>
    </source>
</evidence>
<dbReference type="GO" id="GO:0005789">
    <property type="term" value="C:endoplasmic reticulum membrane"/>
    <property type="evidence" value="ECO:0007669"/>
    <property type="project" value="UniProtKB-SubCell"/>
</dbReference>
<dbReference type="AlphaFoldDB" id="A0A7S1DEH3"/>
<keyword evidence="3 7" id="KW-0812">Transmembrane</keyword>
<comment type="subcellular location">
    <subcellularLocation>
        <location evidence="1 7">Endoplasmic reticulum membrane</location>
        <topology evidence="1 7">Multi-pass membrane protein</topology>
    </subcellularLocation>
</comment>
<comment type="function">
    <text evidence="7">May be involved in the degradation of misfolded endoplasmic reticulum (ER) luminal proteins.</text>
</comment>
<accession>A0A7S1DEH3</accession>
<feature type="transmembrane region" description="Helical" evidence="7">
    <location>
        <begin position="70"/>
        <end position="93"/>
    </location>
</feature>
<gene>
    <name evidence="8" type="ORF">CTEN0397_LOCUS16223</name>
</gene>
<protein>
    <recommendedName>
        <fullName evidence="7">Derlin</fullName>
    </recommendedName>
</protein>
<dbReference type="PANTHER" id="PTHR11009">
    <property type="entry name" value="DER1-LIKE PROTEIN, DERLIN"/>
    <property type="match status" value="1"/>
</dbReference>
<evidence type="ECO:0000256" key="4">
    <source>
        <dbReference type="ARBA" id="ARBA00022824"/>
    </source>
</evidence>
<dbReference type="GO" id="GO:0033554">
    <property type="term" value="P:cellular response to stress"/>
    <property type="evidence" value="ECO:0007669"/>
    <property type="project" value="UniProtKB-ARBA"/>
</dbReference>